<dbReference type="EC" id="7.1.1.2" evidence="3"/>
<geneLocation type="mitochondrion" evidence="17"/>
<evidence type="ECO:0000256" key="14">
    <source>
        <dbReference type="ARBA" id="ARBA00031019"/>
    </source>
</evidence>
<keyword evidence="11" id="KW-0520">NAD</keyword>
<keyword evidence="7 16" id="KW-0812">Transmembrane</keyword>
<proteinExistence type="inferred from homology"/>
<sequence>MTLLTIPIILILSFLFSRLSHPLSMGLTLLLQTVMISLSVGISTYSFWFSYILFMIFLGGMLVLFIYVASLASNEFFSFSSSMFMFYSLTFLIFTTTCFYLDPILISNFSSIPSSSLYLQLSTISIVSWIYSNTVMNFTLFIVMYLLLTLIVVVKITNLFKGPLRLSN</sequence>
<evidence type="ECO:0000256" key="5">
    <source>
        <dbReference type="ARBA" id="ARBA00022448"/>
    </source>
</evidence>
<feature type="transmembrane region" description="Helical" evidence="16">
    <location>
        <begin position="46"/>
        <end position="72"/>
    </location>
</feature>
<evidence type="ECO:0000313" key="17">
    <source>
        <dbReference type="EMBL" id="AKC99390.1"/>
    </source>
</evidence>
<reference evidence="17" key="1">
    <citation type="journal article" date="2015" name="Mitochondrial DNA">
        <title>Complete mitochondrial genome of the blind vent crab Gandalfus puia (Crustacea: Bythograeidae) from the Tonga Arc.</title>
        <authorList>
            <person name="Kim S.J."/>
            <person name="Moon J.W."/>
            <person name="Ju S.J."/>
        </authorList>
    </citation>
    <scope>NUCLEOTIDE SEQUENCE</scope>
</reference>
<evidence type="ECO:0000256" key="4">
    <source>
        <dbReference type="ARBA" id="ARBA00021095"/>
    </source>
</evidence>
<evidence type="ECO:0000256" key="12">
    <source>
        <dbReference type="ARBA" id="ARBA00023128"/>
    </source>
</evidence>
<dbReference type="GO" id="GO:0031966">
    <property type="term" value="C:mitochondrial membrane"/>
    <property type="evidence" value="ECO:0007669"/>
    <property type="project" value="UniProtKB-SubCell"/>
</dbReference>
<feature type="transmembrane region" description="Helical" evidence="16">
    <location>
        <begin position="112"/>
        <end position="131"/>
    </location>
</feature>
<comment type="similarity">
    <text evidence="2">Belongs to the complex I subunit 6 family.</text>
</comment>
<keyword evidence="10 16" id="KW-1133">Transmembrane helix</keyword>
<evidence type="ECO:0000256" key="3">
    <source>
        <dbReference type="ARBA" id="ARBA00012944"/>
    </source>
</evidence>
<evidence type="ECO:0000256" key="10">
    <source>
        <dbReference type="ARBA" id="ARBA00022989"/>
    </source>
</evidence>
<evidence type="ECO:0000256" key="11">
    <source>
        <dbReference type="ARBA" id="ARBA00023027"/>
    </source>
</evidence>
<accession>A0A0U1ZVK7</accession>
<evidence type="ECO:0000256" key="1">
    <source>
        <dbReference type="ARBA" id="ARBA00004225"/>
    </source>
</evidence>
<protein>
    <recommendedName>
        <fullName evidence="4">NADH-ubiquinone oxidoreductase chain 6</fullName>
        <ecNumber evidence="3">7.1.1.2</ecNumber>
    </recommendedName>
    <alternativeName>
        <fullName evidence="14">NADH dehydrogenase subunit 6</fullName>
    </alternativeName>
</protein>
<keyword evidence="12 17" id="KW-0496">Mitochondrion</keyword>
<keyword evidence="6" id="KW-0679">Respiratory chain</keyword>
<evidence type="ECO:0000256" key="15">
    <source>
        <dbReference type="ARBA" id="ARBA00049551"/>
    </source>
</evidence>
<evidence type="ECO:0000256" key="7">
    <source>
        <dbReference type="ARBA" id="ARBA00022692"/>
    </source>
</evidence>
<keyword evidence="9" id="KW-0249">Electron transport</keyword>
<comment type="subcellular location">
    <subcellularLocation>
        <location evidence="1">Mitochondrion membrane</location>
        <topology evidence="1">Multi-pass membrane protein</topology>
    </subcellularLocation>
</comment>
<dbReference type="CTD" id="4541"/>
<feature type="transmembrane region" description="Helical" evidence="16">
    <location>
        <begin position="84"/>
        <end position="106"/>
    </location>
</feature>
<dbReference type="AlphaFoldDB" id="A0A0U1ZVK7"/>
<evidence type="ECO:0000256" key="9">
    <source>
        <dbReference type="ARBA" id="ARBA00022982"/>
    </source>
</evidence>
<keyword evidence="5" id="KW-0813">Transport</keyword>
<evidence type="ECO:0000256" key="6">
    <source>
        <dbReference type="ARBA" id="ARBA00022660"/>
    </source>
</evidence>
<gene>
    <name evidence="17" type="primary">ND6</name>
</gene>
<dbReference type="GO" id="GO:0008137">
    <property type="term" value="F:NADH dehydrogenase (ubiquinone) activity"/>
    <property type="evidence" value="ECO:0007669"/>
    <property type="project" value="UniProtKB-EC"/>
</dbReference>
<reference evidence="17" key="2">
    <citation type="submission" date="2015-03" db="EMBL/GenBank/DDBJ databases">
        <authorList>
            <person name="Murphy D."/>
        </authorList>
    </citation>
    <scope>NUCLEOTIDE SEQUENCE</scope>
</reference>
<organism evidence="17">
    <name type="scientific">Gandalfus puia</name>
    <dbReference type="NCBI Taxonomy" id="585897"/>
    <lineage>
        <taxon>Eukaryota</taxon>
        <taxon>Metazoa</taxon>
        <taxon>Ecdysozoa</taxon>
        <taxon>Arthropoda</taxon>
        <taxon>Crustacea</taxon>
        <taxon>Multicrustacea</taxon>
        <taxon>Malacostraca</taxon>
        <taxon>Eumalacostraca</taxon>
        <taxon>Eucarida</taxon>
        <taxon>Decapoda</taxon>
        <taxon>Pleocyemata</taxon>
        <taxon>Brachyura</taxon>
        <taxon>Eubrachyura</taxon>
        <taxon>Bythograeoidea</taxon>
        <taxon>Bythograeidae</taxon>
        <taxon>Gandalfus</taxon>
    </lineage>
</organism>
<dbReference type="EMBL" id="KR002727">
    <property type="protein sequence ID" value="AKC99390.1"/>
    <property type="molecule type" value="Genomic_DNA"/>
</dbReference>
<evidence type="ECO:0000256" key="13">
    <source>
        <dbReference type="ARBA" id="ARBA00023136"/>
    </source>
</evidence>
<name>A0A0U1ZVK7_9EUCA</name>
<dbReference type="GeneID" id="24698430"/>
<evidence type="ECO:0000256" key="8">
    <source>
        <dbReference type="ARBA" id="ARBA00022967"/>
    </source>
</evidence>
<comment type="catalytic activity">
    <reaction evidence="15">
        <text>a ubiquinone + NADH + 5 H(+)(in) = a ubiquinol + NAD(+) + 4 H(+)(out)</text>
        <dbReference type="Rhea" id="RHEA:29091"/>
        <dbReference type="Rhea" id="RHEA-COMP:9565"/>
        <dbReference type="Rhea" id="RHEA-COMP:9566"/>
        <dbReference type="ChEBI" id="CHEBI:15378"/>
        <dbReference type="ChEBI" id="CHEBI:16389"/>
        <dbReference type="ChEBI" id="CHEBI:17976"/>
        <dbReference type="ChEBI" id="CHEBI:57540"/>
        <dbReference type="ChEBI" id="CHEBI:57945"/>
        <dbReference type="EC" id="7.1.1.2"/>
    </reaction>
</comment>
<keyword evidence="8" id="KW-1278">Translocase</keyword>
<evidence type="ECO:0000256" key="2">
    <source>
        <dbReference type="ARBA" id="ARBA00005698"/>
    </source>
</evidence>
<dbReference type="RefSeq" id="YP_009154099.1">
    <property type="nucleotide sequence ID" value="NC_027414.1"/>
</dbReference>
<dbReference type="InterPro" id="IPR050269">
    <property type="entry name" value="ComplexI_Subunit6"/>
</dbReference>
<evidence type="ECO:0000256" key="16">
    <source>
        <dbReference type="SAM" id="Phobius"/>
    </source>
</evidence>
<feature type="transmembrane region" description="Helical" evidence="16">
    <location>
        <begin position="138"/>
        <end position="160"/>
    </location>
</feature>
<keyword evidence="13 16" id="KW-0472">Membrane</keyword>
<dbReference type="PANTHER" id="PTHR11435:SF1">
    <property type="entry name" value="NADH-UBIQUINONE OXIDOREDUCTASE CHAIN 6"/>
    <property type="match status" value="1"/>
</dbReference>
<dbReference type="PANTHER" id="PTHR11435">
    <property type="entry name" value="NADH UBIQUINONE OXIDOREDUCTASE SUBUNIT ND6"/>
    <property type="match status" value="1"/>
</dbReference>